<feature type="compositionally biased region" description="Basic and acidic residues" evidence="1">
    <location>
        <begin position="152"/>
        <end position="163"/>
    </location>
</feature>
<gene>
    <name evidence="2" type="ORF">KVT40_006071</name>
</gene>
<evidence type="ECO:0000313" key="2">
    <source>
        <dbReference type="EMBL" id="KAG8625670.1"/>
    </source>
</evidence>
<feature type="compositionally biased region" description="Polar residues" evidence="1">
    <location>
        <begin position="231"/>
        <end position="240"/>
    </location>
</feature>
<feature type="compositionally biased region" description="Basic and acidic residues" evidence="1">
    <location>
        <begin position="196"/>
        <end position="213"/>
    </location>
</feature>
<comment type="caution">
    <text evidence="2">The sequence shown here is derived from an EMBL/GenBank/DDBJ whole genome shotgun (WGS) entry which is preliminary data.</text>
</comment>
<proteinExistence type="predicted"/>
<feature type="compositionally biased region" description="Basic and acidic residues" evidence="1">
    <location>
        <begin position="287"/>
        <end position="304"/>
    </location>
</feature>
<feature type="region of interest" description="Disordered" evidence="1">
    <location>
        <begin position="53"/>
        <end position="77"/>
    </location>
</feature>
<name>A0A8K0KYL8_9PEZI</name>
<feature type="compositionally biased region" description="Low complexity" evidence="1">
    <location>
        <begin position="125"/>
        <end position="137"/>
    </location>
</feature>
<dbReference type="AlphaFoldDB" id="A0A8K0KYL8"/>
<feature type="compositionally biased region" description="Acidic residues" evidence="1">
    <location>
        <begin position="256"/>
        <end position="267"/>
    </location>
</feature>
<keyword evidence="3" id="KW-1185">Reference proteome</keyword>
<sequence length="426" mass="45638">MAAIVVKGVRPTRMAETPPPYYLTSTTGPPPAYCYTCGRLVGSRKIRNAKSSATPSRYCSDRCKAHKPSPSSTGISSSAAASFSLDRVIEDALFLLLSDKDIPDVVASLPPKVREHHPTHPTIDPSPFAPNDDSAPSSSPPPVPPPPVPTIEDTRKRSSRKGDHRLLVPCSLVETVVFGRASNVSRGQGRRRRARDAKEGHHDRSSLGSKGKEDEYDEAQLLATLGRLRTGNGQRPTQNRAKVPEKGEGSETSASSEDESGTDDETDVHDPAKGQGEKSTATQEELDEKRKQGQKRAEQRERVRNACRRAVVFGLREPGSSTSSSVGTEAKGRGKSPSADVSAKEKDMDDWTSSDSGGGGRKGKKGRKVKGGGGKAGGGAQGGKGSEGFVKVDGERRKLCEAVMRGEIVEPSFAKGEWGVRWRETM</sequence>
<feature type="region of interest" description="Disordered" evidence="1">
    <location>
        <begin position="183"/>
        <end position="389"/>
    </location>
</feature>
<dbReference type="OrthoDB" id="537467at2759"/>
<feature type="region of interest" description="Disordered" evidence="1">
    <location>
        <begin position="111"/>
        <end position="163"/>
    </location>
</feature>
<evidence type="ECO:0000313" key="3">
    <source>
        <dbReference type="Proteomes" id="UP000809789"/>
    </source>
</evidence>
<dbReference type="EMBL" id="JAESVG020000007">
    <property type="protein sequence ID" value="KAG8625670.1"/>
    <property type="molecule type" value="Genomic_DNA"/>
</dbReference>
<reference evidence="2" key="1">
    <citation type="submission" date="2021-07" db="EMBL/GenBank/DDBJ databases">
        <title>Elsinoe batatas strain:CRI-CJ2 Genome sequencing and assembly.</title>
        <authorList>
            <person name="Huang L."/>
        </authorList>
    </citation>
    <scope>NUCLEOTIDE SEQUENCE</scope>
    <source>
        <strain evidence="2">CRI-CJ2</strain>
    </source>
</reference>
<accession>A0A8K0KYL8</accession>
<feature type="compositionally biased region" description="Gly residues" evidence="1">
    <location>
        <begin position="371"/>
        <end position="386"/>
    </location>
</feature>
<organism evidence="2 3">
    <name type="scientific">Elsinoe batatas</name>
    <dbReference type="NCBI Taxonomy" id="2601811"/>
    <lineage>
        <taxon>Eukaryota</taxon>
        <taxon>Fungi</taxon>
        <taxon>Dikarya</taxon>
        <taxon>Ascomycota</taxon>
        <taxon>Pezizomycotina</taxon>
        <taxon>Dothideomycetes</taxon>
        <taxon>Dothideomycetidae</taxon>
        <taxon>Myriangiales</taxon>
        <taxon>Elsinoaceae</taxon>
        <taxon>Elsinoe</taxon>
    </lineage>
</organism>
<feature type="compositionally biased region" description="Basic residues" evidence="1">
    <location>
        <begin position="361"/>
        <end position="370"/>
    </location>
</feature>
<feature type="compositionally biased region" description="Pro residues" evidence="1">
    <location>
        <begin position="138"/>
        <end position="149"/>
    </location>
</feature>
<dbReference type="Proteomes" id="UP000809789">
    <property type="component" value="Unassembled WGS sequence"/>
</dbReference>
<evidence type="ECO:0000256" key="1">
    <source>
        <dbReference type="SAM" id="MobiDB-lite"/>
    </source>
</evidence>
<protein>
    <submittedName>
        <fullName evidence="2">Uncharacterized protein</fullName>
    </submittedName>
</protein>